<dbReference type="Proteomes" id="UP000265515">
    <property type="component" value="Unassembled WGS sequence"/>
</dbReference>
<feature type="region of interest" description="Disordered" evidence="2">
    <location>
        <begin position="1"/>
        <end position="64"/>
    </location>
</feature>
<evidence type="ECO:0000256" key="2">
    <source>
        <dbReference type="SAM" id="MobiDB-lite"/>
    </source>
</evidence>
<evidence type="ECO:0000259" key="3">
    <source>
        <dbReference type="PROSITE" id="PS50240"/>
    </source>
</evidence>
<dbReference type="PROSITE" id="PS00134">
    <property type="entry name" value="TRYPSIN_HIS"/>
    <property type="match status" value="1"/>
</dbReference>
<dbReference type="GO" id="GO:0006508">
    <property type="term" value="P:proteolysis"/>
    <property type="evidence" value="ECO:0007669"/>
    <property type="project" value="InterPro"/>
</dbReference>
<feature type="compositionally biased region" description="Polar residues" evidence="2">
    <location>
        <begin position="1"/>
        <end position="14"/>
    </location>
</feature>
<gene>
    <name evidence="4" type="ORF">CBR_g37520</name>
</gene>
<dbReference type="InterPro" id="IPR001254">
    <property type="entry name" value="Trypsin_dom"/>
</dbReference>
<dbReference type="PANTHER" id="PTHR24252">
    <property type="entry name" value="ACROSIN-RELATED"/>
    <property type="match status" value="1"/>
</dbReference>
<dbReference type="GO" id="GO:0004252">
    <property type="term" value="F:serine-type endopeptidase activity"/>
    <property type="evidence" value="ECO:0007669"/>
    <property type="project" value="InterPro"/>
</dbReference>
<proteinExistence type="predicted"/>
<sequence>MSKHVSQSMQSSRSMPLRGVPTRLLGGSLDARSKEGEGEREGEGEVDGRDREDGTEEKKEPPAWSIVGGSVADEVLFAHQVSVQILKGSASFICGGTLIDPQFVVTAAHCVLDGNSSGFVGIPFENLTVGVGTQALEQSRRVPISQVWAHPAFNFTAFDHDIALLKLGLSLPITDKVRPIKIAVNNDTNYLAAGADITISGWGAMYQQGEAAAVLHMATVDSLPDGCSNYTPPRYSLPFDPTLMVCAGCGLGFVDSCSGDSGGPATVASESGGCPILVGTASFGERCGQVGFPGVYTRISSHLWWIESLVEDKPFGSQYPTKPTMGCDRCNWSLSACALASAATHNVSRCIIEAWLASSIRVKFEPCLFRAIDELPSNQTKKSQNTSLVDGGDTLLYASGDDRAALRGAGGTGQIFGLKQPIQAFFQPRVYNDGLYIPNGHVFFLRGNQVASSGSSTVDLAGVKVQTPFVGEVEASGEAEAVASDVGFPNWKYTWPAAISFPNRSCTPYYAYLAVFISADLSFIQVSRPIRPSIDPVIN</sequence>
<dbReference type="FunFam" id="2.40.10.10:FF:000068">
    <property type="entry name" value="transmembrane protease serine 2"/>
    <property type="match status" value="1"/>
</dbReference>
<dbReference type="InterPro" id="IPR043504">
    <property type="entry name" value="Peptidase_S1_PA_chymotrypsin"/>
</dbReference>
<dbReference type="OrthoDB" id="512168at2759"/>
<reference evidence="4 5" key="1">
    <citation type="journal article" date="2018" name="Cell">
        <title>The Chara Genome: Secondary Complexity and Implications for Plant Terrestrialization.</title>
        <authorList>
            <person name="Nishiyama T."/>
            <person name="Sakayama H."/>
            <person name="Vries J.D."/>
            <person name="Buschmann H."/>
            <person name="Saint-Marcoux D."/>
            <person name="Ullrich K.K."/>
            <person name="Haas F.B."/>
            <person name="Vanderstraeten L."/>
            <person name="Becker D."/>
            <person name="Lang D."/>
            <person name="Vosolsobe S."/>
            <person name="Rombauts S."/>
            <person name="Wilhelmsson P.K.I."/>
            <person name="Janitza P."/>
            <person name="Kern R."/>
            <person name="Heyl A."/>
            <person name="Rumpler F."/>
            <person name="Villalobos L.I.A.C."/>
            <person name="Clay J.M."/>
            <person name="Skokan R."/>
            <person name="Toyoda A."/>
            <person name="Suzuki Y."/>
            <person name="Kagoshima H."/>
            <person name="Schijlen E."/>
            <person name="Tajeshwar N."/>
            <person name="Catarino B."/>
            <person name="Hetherington A.J."/>
            <person name="Saltykova A."/>
            <person name="Bonnot C."/>
            <person name="Breuninger H."/>
            <person name="Symeonidi A."/>
            <person name="Radhakrishnan G.V."/>
            <person name="Van Nieuwerburgh F."/>
            <person name="Deforce D."/>
            <person name="Chang C."/>
            <person name="Karol K.G."/>
            <person name="Hedrich R."/>
            <person name="Ulvskov P."/>
            <person name="Glockner G."/>
            <person name="Delwiche C.F."/>
            <person name="Petrasek J."/>
            <person name="Van de Peer Y."/>
            <person name="Friml J."/>
            <person name="Beilby M."/>
            <person name="Dolan L."/>
            <person name="Kohara Y."/>
            <person name="Sugano S."/>
            <person name="Fujiyama A."/>
            <person name="Delaux P.-M."/>
            <person name="Quint M."/>
            <person name="TheiBen G."/>
            <person name="Hagemann M."/>
            <person name="Harholt J."/>
            <person name="Dunand C."/>
            <person name="Zachgo S."/>
            <person name="Langdale J."/>
            <person name="Maumus F."/>
            <person name="Straeten D.V.D."/>
            <person name="Gould S.B."/>
            <person name="Rensing S.A."/>
        </authorList>
    </citation>
    <scope>NUCLEOTIDE SEQUENCE [LARGE SCALE GENOMIC DNA]</scope>
    <source>
        <strain evidence="4 5">S276</strain>
    </source>
</reference>
<dbReference type="Pfam" id="PF00089">
    <property type="entry name" value="Trypsin"/>
    <property type="match status" value="1"/>
</dbReference>
<accession>A0A388LN75</accession>
<dbReference type="InterPro" id="IPR018114">
    <property type="entry name" value="TRYPSIN_HIS"/>
</dbReference>
<dbReference type="Gramene" id="GBG83719">
    <property type="protein sequence ID" value="GBG83719"/>
    <property type="gene ID" value="CBR_g37520"/>
</dbReference>
<dbReference type="PROSITE" id="PS50240">
    <property type="entry name" value="TRYPSIN_DOM"/>
    <property type="match status" value="1"/>
</dbReference>
<dbReference type="PANTHER" id="PTHR24252:SF7">
    <property type="entry name" value="HYALIN"/>
    <property type="match status" value="1"/>
</dbReference>
<keyword evidence="5" id="KW-1185">Reference proteome</keyword>
<evidence type="ECO:0000256" key="1">
    <source>
        <dbReference type="ARBA" id="ARBA00023157"/>
    </source>
</evidence>
<dbReference type="AlphaFoldDB" id="A0A388LN75"/>
<dbReference type="SUPFAM" id="SSF50494">
    <property type="entry name" value="Trypsin-like serine proteases"/>
    <property type="match status" value="1"/>
</dbReference>
<evidence type="ECO:0000313" key="5">
    <source>
        <dbReference type="Proteomes" id="UP000265515"/>
    </source>
</evidence>
<dbReference type="STRING" id="69332.A0A388LN75"/>
<dbReference type="EMBL" id="BFEA01000448">
    <property type="protein sequence ID" value="GBG83719.1"/>
    <property type="molecule type" value="Genomic_DNA"/>
</dbReference>
<evidence type="ECO:0000313" key="4">
    <source>
        <dbReference type="EMBL" id="GBG83719.1"/>
    </source>
</evidence>
<feature type="domain" description="Peptidase S1" evidence="3">
    <location>
        <begin position="66"/>
        <end position="311"/>
    </location>
</feature>
<keyword evidence="1" id="KW-1015">Disulfide bond</keyword>
<protein>
    <recommendedName>
        <fullName evidence="3">Peptidase S1 domain-containing protein</fullName>
    </recommendedName>
</protein>
<dbReference type="PRINTS" id="PR00722">
    <property type="entry name" value="CHYMOTRYPSIN"/>
</dbReference>
<name>A0A388LN75_CHABU</name>
<dbReference type="InterPro" id="IPR001314">
    <property type="entry name" value="Peptidase_S1A"/>
</dbReference>
<comment type="caution">
    <text evidence="4">The sequence shown here is derived from an EMBL/GenBank/DDBJ whole genome shotgun (WGS) entry which is preliminary data.</text>
</comment>
<dbReference type="InterPro" id="IPR009003">
    <property type="entry name" value="Peptidase_S1_PA"/>
</dbReference>
<dbReference type="SMART" id="SM00020">
    <property type="entry name" value="Tryp_SPc"/>
    <property type="match status" value="1"/>
</dbReference>
<dbReference type="Gene3D" id="2.40.10.10">
    <property type="entry name" value="Trypsin-like serine proteases"/>
    <property type="match status" value="1"/>
</dbReference>
<dbReference type="CDD" id="cd00190">
    <property type="entry name" value="Tryp_SPc"/>
    <property type="match status" value="1"/>
</dbReference>
<organism evidence="4 5">
    <name type="scientific">Chara braunii</name>
    <name type="common">Braun's stonewort</name>
    <dbReference type="NCBI Taxonomy" id="69332"/>
    <lineage>
        <taxon>Eukaryota</taxon>
        <taxon>Viridiplantae</taxon>
        <taxon>Streptophyta</taxon>
        <taxon>Charophyceae</taxon>
        <taxon>Charales</taxon>
        <taxon>Characeae</taxon>
        <taxon>Chara</taxon>
    </lineage>
</organism>
<feature type="compositionally biased region" description="Basic and acidic residues" evidence="2">
    <location>
        <begin position="31"/>
        <end position="61"/>
    </location>
</feature>